<keyword evidence="2" id="KW-0227">DNA damage</keyword>
<keyword evidence="4" id="KW-0238">DNA-binding</keyword>
<dbReference type="SMART" id="SM00534">
    <property type="entry name" value="MUTSac"/>
    <property type="match status" value="1"/>
</dbReference>
<comment type="caution">
    <text evidence="7">The sequence shown here is derived from an EMBL/GenBank/DDBJ whole genome shotgun (WGS) entry which is preliminary data.</text>
</comment>
<dbReference type="PANTHER" id="PTHR11361:SF34">
    <property type="entry name" value="DNA MISMATCH REPAIR PROTEIN MSH1, MITOCHONDRIAL"/>
    <property type="match status" value="1"/>
</dbReference>
<dbReference type="AlphaFoldDB" id="C0D0S3"/>
<feature type="non-terminal residue" evidence="7">
    <location>
        <position position="1"/>
    </location>
</feature>
<dbReference type="GO" id="GO:0005829">
    <property type="term" value="C:cytosol"/>
    <property type="evidence" value="ECO:0007669"/>
    <property type="project" value="TreeGrafter"/>
</dbReference>
<dbReference type="HOGENOM" id="CLU_002472_8_1_9"/>
<dbReference type="GO" id="GO:0006298">
    <property type="term" value="P:mismatch repair"/>
    <property type="evidence" value="ECO:0007669"/>
    <property type="project" value="InterPro"/>
</dbReference>
<proteinExistence type="predicted"/>
<dbReference type="PANTHER" id="PTHR11361">
    <property type="entry name" value="DNA MISMATCH REPAIR PROTEIN MUTS FAMILY MEMBER"/>
    <property type="match status" value="1"/>
</dbReference>
<dbReference type="Gene3D" id="3.40.50.300">
    <property type="entry name" value="P-loop containing nucleotide triphosphate hydrolases"/>
    <property type="match status" value="1"/>
</dbReference>
<keyword evidence="8" id="KW-1185">Reference proteome</keyword>
<evidence type="ECO:0000313" key="8">
    <source>
        <dbReference type="Proteomes" id="UP000004756"/>
    </source>
</evidence>
<keyword evidence="3" id="KW-0067">ATP-binding</keyword>
<dbReference type="Proteomes" id="UP000004756">
    <property type="component" value="Unassembled WGS sequence"/>
</dbReference>
<evidence type="ECO:0000259" key="6">
    <source>
        <dbReference type="PROSITE" id="PS00486"/>
    </source>
</evidence>
<sequence>FCQVRDHIASQVVRIQKTAKSIAGTDVFCSLSTVASRRNYVKPAINEKGTISIKNGRHPVVEQMMRDDLFVANDTYLDNGKNRLSVITGPNMAGKSTYMRQVALIVLMAQLGSFVPADEADIGICDRIFTRVGASDDLASGQSTFMVEMTEVANILRNATRNSLLVLDEIGRGTSTFDGLSIAWAVIEHISSTRLLGAKTLFATHYHELTELEGTIAGVKNYCIAVKEQGDDIVFLRKIVRGGADKSYGIQVAKLAGVPESVILRAKEIAEELSNADITARAKEIAEVSANIAQRKAVPRPDEVDMQQLTFFDTVKDDDIIKELSELEINSMTPVDAMNTLYRLQNKLKNRWKDS</sequence>
<gene>
    <name evidence="7" type="ORF">CLOSTASPAR_02860</name>
</gene>
<dbReference type="InterPro" id="IPR045076">
    <property type="entry name" value="MutS"/>
</dbReference>
<keyword evidence="5" id="KW-0234">DNA repair</keyword>
<dbReference type="InterPro" id="IPR027417">
    <property type="entry name" value="P-loop_NTPase"/>
</dbReference>
<dbReference type="GO" id="GO:0005524">
    <property type="term" value="F:ATP binding"/>
    <property type="evidence" value="ECO:0007669"/>
    <property type="project" value="UniProtKB-KW"/>
</dbReference>
<evidence type="ECO:0000256" key="2">
    <source>
        <dbReference type="ARBA" id="ARBA00022763"/>
    </source>
</evidence>
<dbReference type="Pfam" id="PF00488">
    <property type="entry name" value="MutS_V"/>
    <property type="match status" value="1"/>
</dbReference>
<dbReference type="CDD" id="cd03284">
    <property type="entry name" value="ABC_MutS1"/>
    <property type="match status" value="1"/>
</dbReference>
<evidence type="ECO:0000313" key="7">
    <source>
        <dbReference type="EMBL" id="EEG55078.1"/>
    </source>
</evidence>
<dbReference type="EMBL" id="ACCJ01000182">
    <property type="protein sequence ID" value="EEG55078.1"/>
    <property type="molecule type" value="Genomic_DNA"/>
</dbReference>
<accession>C0D0S3</accession>
<evidence type="ECO:0000256" key="5">
    <source>
        <dbReference type="ARBA" id="ARBA00023204"/>
    </source>
</evidence>
<organism evidence="7 8">
    <name type="scientific">[Clostridium] asparagiforme DSM 15981</name>
    <dbReference type="NCBI Taxonomy" id="518636"/>
    <lineage>
        <taxon>Bacteria</taxon>
        <taxon>Bacillati</taxon>
        <taxon>Bacillota</taxon>
        <taxon>Clostridia</taxon>
        <taxon>Lachnospirales</taxon>
        <taxon>Lachnospiraceae</taxon>
        <taxon>Enterocloster</taxon>
    </lineage>
</organism>
<dbReference type="RefSeq" id="WP_007711630.1">
    <property type="nucleotide sequence ID" value="NZ_GG657592.1"/>
</dbReference>
<dbReference type="SUPFAM" id="SSF52540">
    <property type="entry name" value="P-loop containing nucleoside triphosphate hydrolases"/>
    <property type="match status" value="1"/>
</dbReference>
<name>C0D0S3_9FIRM</name>
<evidence type="ECO:0000256" key="3">
    <source>
        <dbReference type="ARBA" id="ARBA00022840"/>
    </source>
</evidence>
<feature type="domain" description="DNA mismatch repair proteins mutS family" evidence="6">
    <location>
        <begin position="163"/>
        <end position="179"/>
    </location>
</feature>
<evidence type="ECO:0000256" key="4">
    <source>
        <dbReference type="ARBA" id="ARBA00023125"/>
    </source>
</evidence>
<dbReference type="FunFam" id="3.40.50.300:FF:001579">
    <property type="entry name" value="DNA mismatch repair protein MutS"/>
    <property type="match status" value="1"/>
</dbReference>
<dbReference type="PROSITE" id="PS00486">
    <property type="entry name" value="DNA_MISMATCH_REPAIR_2"/>
    <property type="match status" value="1"/>
</dbReference>
<dbReference type="GO" id="GO:0140664">
    <property type="term" value="F:ATP-dependent DNA damage sensor activity"/>
    <property type="evidence" value="ECO:0007669"/>
    <property type="project" value="InterPro"/>
</dbReference>
<protein>
    <submittedName>
        <fullName evidence="7">MutS domain V protein</fullName>
    </submittedName>
</protein>
<dbReference type="InterPro" id="IPR000432">
    <property type="entry name" value="DNA_mismatch_repair_MutS_C"/>
</dbReference>
<keyword evidence="1" id="KW-0547">Nucleotide-binding</keyword>
<dbReference type="GO" id="GO:0030983">
    <property type="term" value="F:mismatched DNA binding"/>
    <property type="evidence" value="ECO:0007669"/>
    <property type="project" value="InterPro"/>
</dbReference>
<reference evidence="7 8" key="1">
    <citation type="submission" date="2009-02" db="EMBL/GenBank/DDBJ databases">
        <title>Draft genome sequence of Clostridium asparagiforme (DSM 15981).</title>
        <authorList>
            <person name="Sudarsanam P."/>
            <person name="Ley R."/>
            <person name="Guruge J."/>
            <person name="Turnbaugh P.J."/>
            <person name="Mahowald M."/>
            <person name="Liep D."/>
            <person name="Gordon J."/>
        </authorList>
    </citation>
    <scope>NUCLEOTIDE SEQUENCE [LARGE SCALE GENOMIC DNA]</scope>
    <source>
        <strain evidence="7 8">DSM 15981</strain>
    </source>
</reference>
<evidence type="ECO:0000256" key="1">
    <source>
        <dbReference type="ARBA" id="ARBA00022741"/>
    </source>
</evidence>